<dbReference type="SUPFAM" id="SSF55073">
    <property type="entry name" value="Nucleotide cyclase"/>
    <property type="match status" value="1"/>
</dbReference>
<keyword evidence="6" id="KW-1185">Reference proteome</keyword>
<evidence type="ECO:0000259" key="4">
    <source>
        <dbReference type="PROSITE" id="PS50887"/>
    </source>
</evidence>
<gene>
    <name evidence="5" type="ORF">SAMN05660835_00132</name>
</gene>
<feature type="domain" description="GGDEF" evidence="4">
    <location>
        <begin position="342"/>
        <end position="473"/>
    </location>
</feature>
<protein>
    <recommendedName>
        <fullName evidence="1">diguanylate cyclase</fullName>
        <ecNumber evidence="1">2.7.7.65</ecNumber>
    </recommendedName>
</protein>
<dbReference type="SMART" id="SM00267">
    <property type="entry name" value="GGDEF"/>
    <property type="match status" value="1"/>
</dbReference>
<dbReference type="Gene3D" id="3.30.70.270">
    <property type="match status" value="1"/>
</dbReference>
<dbReference type="Pfam" id="PF00990">
    <property type="entry name" value="GGDEF"/>
    <property type="match status" value="1"/>
</dbReference>
<dbReference type="Proteomes" id="UP000199411">
    <property type="component" value="Unassembled WGS sequence"/>
</dbReference>
<evidence type="ECO:0000313" key="6">
    <source>
        <dbReference type="Proteomes" id="UP000199411"/>
    </source>
</evidence>
<dbReference type="EC" id="2.7.7.65" evidence="1"/>
<dbReference type="EMBL" id="FMYU01000001">
    <property type="protein sequence ID" value="SDB98209.1"/>
    <property type="molecule type" value="Genomic_DNA"/>
</dbReference>
<feature type="coiled-coil region" evidence="3">
    <location>
        <begin position="157"/>
        <end position="218"/>
    </location>
</feature>
<dbReference type="InterPro" id="IPR029787">
    <property type="entry name" value="Nucleotide_cyclase"/>
</dbReference>
<dbReference type="GO" id="GO:1902201">
    <property type="term" value="P:negative regulation of bacterial-type flagellum-dependent cell motility"/>
    <property type="evidence" value="ECO:0007669"/>
    <property type="project" value="TreeGrafter"/>
</dbReference>
<sequence length="473" mass="55110">MFFKKENNLSYIDSLKNIATHALRLLKTDDPNINETIEKYIDMIKSIKDENSMNKMRENIVNFSIKYGDFIDNKKKQNDYLIKSIINALSQIAKDYDSSKHWQESFLNIKELLKTEITLSVLENINTILKNLIFSAKDTKDSVYKELAEIIFSTLDIAVESDKAVEYKQELLALKKELYFNSALLSTISVRENLKKLIEKKEKLEEEYFNQLQEKLKQAVKALTYVMNTLTKDISNYGDEFQTHIDQIDSLVGLENIDVDEMSKKLIGIALKIKESTISMNNKIKQLSEIIEKSKNTIQQLQEKLKEAQENLIIDPLTKVYNRRGLWHFLEHEIEKARRYRKNLSIIMCDLDKFSQINNTYGHQVGDKVLEVFANTIKSLSRGSDIVTRYGGEEFLIIVPEANLDQAYLFAEKIRTATEKLKFKYKDKEFYITVSLGVAQFRQEDTIETLIERADKMLYEAKKTRNATVKEML</sequence>
<evidence type="ECO:0000256" key="3">
    <source>
        <dbReference type="SAM" id="Coils"/>
    </source>
</evidence>
<dbReference type="GO" id="GO:0052621">
    <property type="term" value="F:diguanylate cyclase activity"/>
    <property type="evidence" value="ECO:0007669"/>
    <property type="project" value="UniProtKB-EC"/>
</dbReference>
<proteinExistence type="predicted"/>
<dbReference type="CDD" id="cd01949">
    <property type="entry name" value="GGDEF"/>
    <property type="match status" value="1"/>
</dbReference>
<keyword evidence="3" id="KW-0175">Coiled coil</keyword>
<dbReference type="InterPro" id="IPR043128">
    <property type="entry name" value="Rev_trsase/Diguanyl_cyclase"/>
</dbReference>
<accession>A0A1G6HV85</accession>
<dbReference type="PANTHER" id="PTHR45138">
    <property type="entry name" value="REGULATORY COMPONENTS OF SENSORY TRANSDUCTION SYSTEM"/>
    <property type="match status" value="1"/>
</dbReference>
<organism evidence="5 6">
    <name type="scientific">Desulfurella multipotens</name>
    <dbReference type="NCBI Taxonomy" id="79269"/>
    <lineage>
        <taxon>Bacteria</taxon>
        <taxon>Pseudomonadati</taxon>
        <taxon>Campylobacterota</taxon>
        <taxon>Desulfurellia</taxon>
        <taxon>Desulfurellales</taxon>
        <taxon>Desulfurellaceae</taxon>
        <taxon>Desulfurella</taxon>
    </lineage>
</organism>
<evidence type="ECO:0000313" key="5">
    <source>
        <dbReference type="EMBL" id="SDB98209.1"/>
    </source>
</evidence>
<reference evidence="6" key="1">
    <citation type="submission" date="2016-10" db="EMBL/GenBank/DDBJ databases">
        <authorList>
            <person name="Varghese N."/>
            <person name="Submissions S."/>
        </authorList>
    </citation>
    <scope>NUCLEOTIDE SEQUENCE [LARGE SCALE GENOMIC DNA]</scope>
    <source>
        <strain evidence="6">DSM 8415</strain>
    </source>
</reference>
<dbReference type="AlphaFoldDB" id="A0A1G6HV85"/>
<dbReference type="SUPFAM" id="SSF48371">
    <property type="entry name" value="ARM repeat"/>
    <property type="match status" value="1"/>
</dbReference>
<dbReference type="InterPro" id="IPR050469">
    <property type="entry name" value="Diguanylate_Cyclase"/>
</dbReference>
<feature type="coiled-coil region" evidence="3">
    <location>
        <begin position="284"/>
        <end position="311"/>
    </location>
</feature>
<name>A0A1G6HV85_9BACT</name>
<dbReference type="InterPro" id="IPR016024">
    <property type="entry name" value="ARM-type_fold"/>
</dbReference>
<dbReference type="InterPro" id="IPR000160">
    <property type="entry name" value="GGDEF_dom"/>
</dbReference>
<evidence type="ECO:0000256" key="1">
    <source>
        <dbReference type="ARBA" id="ARBA00012528"/>
    </source>
</evidence>
<dbReference type="PANTHER" id="PTHR45138:SF9">
    <property type="entry name" value="DIGUANYLATE CYCLASE DGCM-RELATED"/>
    <property type="match status" value="1"/>
</dbReference>
<dbReference type="PROSITE" id="PS50887">
    <property type="entry name" value="GGDEF"/>
    <property type="match status" value="1"/>
</dbReference>
<dbReference type="GO" id="GO:0005886">
    <property type="term" value="C:plasma membrane"/>
    <property type="evidence" value="ECO:0007669"/>
    <property type="project" value="TreeGrafter"/>
</dbReference>
<dbReference type="RefSeq" id="WP_092127435.1">
    <property type="nucleotide sequence ID" value="NZ_FMYU01000001.1"/>
</dbReference>
<dbReference type="FunFam" id="3.30.70.270:FF:000001">
    <property type="entry name" value="Diguanylate cyclase domain protein"/>
    <property type="match status" value="1"/>
</dbReference>
<dbReference type="NCBIfam" id="TIGR00254">
    <property type="entry name" value="GGDEF"/>
    <property type="match status" value="1"/>
</dbReference>
<comment type="catalytic activity">
    <reaction evidence="2">
        <text>2 GTP = 3',3'-c-di-GMP + 2 diphosphate</text>
        <dbReference type="Rhea" id="RHEA:24898"/>
        <dbReference type="ChEBI" id="CHEBI:33019"/>
        <dbReference type="ChEBI" id="CHEBI:37565"/>
        <dbReference type="ChEBI" id="CHEBI:58805"/>
        <dbReference type="EC" id="2.7.7.65"/>
    </reaction>
</comment>
<evidence type="ECO:0000256" key="2">
    <source>
        <dbReference type="ARBA" id="ARBA00034247"/>
    </source>
</evidence>
<dbReference type="OrthoDB" id="9813903at2"/>
<dbReference type="GO" id="GO:0043709">
    <property type="term" value="P:cell adhesion involved in single-species biofilm formation"/>
    <property type="evidence" value="ECO:0007669"/>
    <property type="project" value="TreeGrafter"/>
</dbReference>